<feature type="chain" id="PRO_5035262343" description="Secreted protein" evidence="2">
    <location>
        <begin position="27"/>
        <end position="111"/>
    </location>
</feature>
<evidence type="ECO:0000313" key="4">
    <source>
        <dbReference type="Proteomes" id="UP000708208"/>
    </source>
</evidence>
<sequence>MLLRAHLLFVAFLAIFFISNMPGSNAASGRKAKQDGIPRIDFQKKTGHESGRGVQNRHKSGKSAINQAIPKIEFQKRQGNADINGRAAEKPFQFGKTVVRPGPPKKPTSKK</sequence>
<feature type="region of interest" description="Disordered" evidence="1">
    <location>
        <begin position="24"/>
        <end position="111"/>
    </location>
</feature>
<gene>
    <name evidence="3" type="ORF">AFUS01_LOCUS44108</name>
</gene>
<dbReference type="EMBL" id="CAJVCH010570307">
    <property type="protein sequence ID" value="CAG7834624.1"/>
    <property type="molecule type" value="Genomic_DNA"/>
</dbReference>
<feature type="compositionally biased region" description="Basic and acidic residues" evidence="1">
    <location>
        <begin position="32"/>
        <end position="51"/>
    </location>
</feature>
<organism evidence="3 4">
    <name type="scientific">Allacma fusca</name>
    <dbReference type="NCBI Taxonomy" id="39272"/>
    <lineage>
        <taxon>Eukaryota</taxon>
        <taxon>Metazoa</taxon>
        <taxon>Ecdysozoa</taxon>
        <taxon>Arthropoda</taxon>
        <taxon>Hexapoda</taxon>
        <taxon>Collembola</taxon>
        <taxon>Symphypleona</taxon>
        <taxon>Sminthuridae</taxon>
        <taxon>Allacma</taxon>
    </lineage>
</organism>
<evidence type="ECO:0000256" key="1">
    <source>
        <dbReference type="SAM" id="MobiDB-lite"/>
    </source>
</evidence>
<dbReference type="Proteomes" id="UP000708208">
    <property type="component" value="Unassembled WGS sequence"/>
</dbReference>
<evidence type="ECO:0000256" key="2">
    <source>
        <dbReference type="SAM" id="SignalP"/>
    </source>
</evidence>
<reference evidence="3" key="1">
    <citation type="submission" date="2021-06" db="EMBL/GenBank/DDBJ databases">
        <authorList>
            <person name="Hodson N. C."/>
            <person name="Mongue J. A."/>
            <person name="Jaron S. K."/>
        </authorList>
    </citation>
    <scope>NUCLEOTIDE SEQUENCE</scope>
</reference>
<keyword evidence="4" id="KW-1185">Reference proteome</keyword>
<accession>A0A8J2LK42</accession>
<protein>
    <recommendedName>
        <fullName evidence="5">Secreted protein</fullName>
    </recommendedName>
</protein>
<evidence type="ECO:0008006" key="5">
    <source>
        <dbReference type="Google" id="ProtNLM"/>
    </source>
</evidence>
<dbReference type="AlphaFoldDB" id="A0A8J2LK42"/>
<feature type="signal peptide" evidence="2">
    <location>
        <begin position="1"/>
        <end position="26"/>
    </location>
</feature>
<name>A0A8J2LK42_9HEXA</name>
<keyword evidence="2" id="KW-0732">Signal</keyword>
<feature type="compositionally biased region" description="Pro residues" evidence="1">
    <location>
        <begin position="101"/>
        <end position="111"/>
    </location>
</feature>
<evidence type="ECO:0000313" key="3">
    <source>
        <dbReference type="EMBL" id="CAG7834624.1"/>
    </source>
</evidence>
<comment type="caution">
    <text evidence="3">The sequence shown here is derived from an EMBL/GenBank/DDBJ whole genome shotgun (WGS) entry which is preliminary data.</text>
</comment>
<proteinExistence type="predicted"/>